<keyword evidence="3" id="KW-0238">DNA-binding</keyword>
<evidence type="ECO:0000313" key="7">
    <source>
        <dbReference type="Proteomes" id="UP000008881"/>
    </source>
</evidence>
<dbReference type="GO" id="GO:0043565">
    <property type="term" value="F:sequence-specific DNA binding"/>
    <property type="evidence" value="ECO:0007669"/>
    <property type="project" value="TreeGrafter"/>
</dbReference>
<dbReference type="RefSeq" id="WP_015703290.1">
    <property type="nucleotide sequence ID" value="NC_015663.1"/>
</dbReference>
<evidence type="ECO:0000313" key="6">
    <source>
        <dbReference type="EMBL" id="AEG95302.1"/>
    </source>
</evidence>
<dbReference type="OrthoDB" id="9786526at2"/>
<dbReference type="EMBL" id="CP002824">
    <property type="protein sequence ID" value="AEG95302.1"/>
    <property type="molecule type" value="Genomic_DNA"/>
</dbReference>
<feature type="domain" description="HTH lysR-type" evidence="5">
    <location>
        <begin position="2"/>
        <end position="59"/>
    </location>
</feature>
<dbReference type="Pfam" id="PF00126">
    <property type="entry name" value="HTH_1"/>
    <property type="match status" value="1"/>
</dbReference>
<protein>
    <submittedName>
        <fullName evidence="6">LysR family transcriptional regulator</fullName>
    </submittedName>
</protein>
<comment type="similarity">
    <text evidence="1">Belongs to the LysR transcriptional regulatory family.</text>
</comment>
<dbReference type="AlphaFoldDB" id="A0A0H3FR31"/>
<evidence type="ECO:0000256" key="4">
    <source>
        <dbReference type="ARBA" id="ARBA00023163"/>
    </source>
</evidence>
<dbReference type="Proteomes" id="UP000008881">
    <property type="component" value="Chromosome"/>
</dbReference>
<dbReference type="KEGG" id="eae:EAE_01835"/>
<dbReference type="InterPro" id="IPR058163">
    <property type="entry name" value="LysR-type_TF_proteobact-type"/>
</dbReference>
<dbReference type="CDD" id="cd08422">
    <property type="entry name" value="PBP2_CrgA_like"/>
    <property type="match status" value="1"/>
</dbReference>
<evidence type="ECO:0000256" key="1">
    <source>
        <dbReference type="ARBA" id="ARBA00009437"/>
    </source>
</evidence>
<dbReference type="Gene3D" id="3.40.190.290">
    <property type="match status" value="1"/>
</dbReference>
<proteinExistence type="inferred from homology"/>
<dbReference type="GeneID" id="93313497"/>
<keyword evidence="4" id="KW-0804">Transcription</keyword>
<dbReference type="InterPro" id="IPR036390">
    <property type="entry name" value="WH_DNA-bd_sf"/>
</dbReference>
<dbReference type="SUPFAM" id="SSF53850">
    <property type="entry name" value="Periplasmic binding protein-like II"/>
    <property type="match status" value="1"/>
</dbReference>
<dbReference type="GO" id="GO:0006351">
    <property type="term" value="P:DNA-templated transcription"/>
    <property type="evidence" value="ECO:0007669"/>
    <property type="project" value="TreeGrafter"/>
</dbReference>
<dbReference type="InterPro" id="IPR005119">
    <property type="entry name" value="LysR_subst-bd"/>
</dbReference>
<sequence length="295" mass="32247">MLNLQRVTMFVAVVDAGSFTAAAAALGQTKAVVSFNVRQLESELGVTLLLRSTRRLTLTEAGAVFYQRGVGLLKAAENLQDEVRASHAGLSGELRITTTPEYGAQVIIPALAEFACRHPALRVRHVSSSYHADLISERFDVAIRLGTLADSRYHAARISRFAIVPVASPIWLDKHPLRTLADLAQAAWIVNERLATPLRWQLLTAEGQSIAFEITQPPRISADSAQALMGFALAGSGVALLPEWLVAEAIARQELVRVVPEYIFPSQGVYAVYPDAQHVPTKVRAFIDFLRERTA</sequence>
<dbReference type="InterPro" id="IPR000847">
    <property type="entry name" value="LysR_HTH_N"/>
</dbReference>
<dbReference type="PROSITE" id="PS50931">
    <property type="entry name" value="HTH_LYSR"/>
    <property type="match status" value="1"/>
</dbReference>
<dbReference type="GO" id="GO:0003700">
    <property type="term" value="F:DNA-binding transcription factor activity"/>
    <property type="evidence" value="ECO:0007669"/>
    <property type="project" value="InterPro"/>
</dbReference>
<dbReference type="InterPro" id="IPR036388">
    <property type="entry name" value="WH-like_DNA-bd_sf"/>
</dbReference>
<dbReference type="FunFam" id="1.10.10.10:FF:000001">
    <property type="entry name" value="LysR family transcriptional regulator"/>
    <property type="match status" value="1"/>
</dbReference>
<evidence type="ECO:0000259" key="5">
    <source>
        <dbReference type="PROSITE" id="PS50931"/>
    </source>
</evidence>
<accession>A0A0H3FR31</accession>
<dbReference type="Gene3D" id="1.10.10.10">
    <property type="entry name" value="Winged helix-like DNA-binding domain superfamily/Winged helix DNA-binding domain"/>
    <property type="match status" value="1"/>
</dbReference>
<keyword evidence="7" id="KW-1185">Reference proteome</keyword>
<dbReference type="eggNOG" id="COG0583">
    <property type="taxonomic scope" value="Bacteria"/>
</dbReference>
<keyword evidence="2" id="KW-0805">Transcription regulation</keyword>
<reference evidence="6 7" key="1">
    <citation type="journal article" date="2012" name="J. Bacteriol.">
        <title>Complete genome sequence of Enterobacter aerogenes KCTC 2190.</title>
        <authorList>
            <person name="Shin S.H."/>
            <person name="Kim S."/>
            <person name="Kim J.Y."/>
            <person name="Lee S."/>
            <person name="Um Y."/>
            <person name="Oh M.K."/>
            <person name="Kim Y.R."/>
            <person name="Lee J."/>
            <person name="Yang K.S."/>
        </authorList>
    </citation>
    <scope>NUCLEOTIDE SEQUENCE [LARGE SCALE GENOMIC DNA]</scope>
    <source>
        <strain evidence="6 7">KCTC 2190</strain>
    </source>
</reference>
<dbReference type="SUPFAM" id="SSF46785">
    <property type="entry name" value="Winged helix' DNA-binding domain"/>
    <property type="match status" value="1"/>
</dbReference>
<dbReference type="PATRIC" id="fig|1028307.3.peg.359"/>
<name>A0A0H3FR31_KLEAK</name>
<gene>
    <name evidence="6" type="ordered locus">EAE_01835</name>
</gene>
<dbReference type="PANTHER" id="PTHR30537:SF66">
    <property type="entry name" value="IRON-REGULATED VIRULENCE REGULATORY PROTEIN IRGB"/>
    <property type="match status" value="1"/>
</dbReference>
<evidence type="ECO:0000256" key="3">
    <source>
        <dbReference type="ARBA" id="ARBA00023125"/>
    </source>
</evidence>
<organism evidence="6 7">
    <name type="scientific">Klebsiella aerogenes (strain ATCC 13048 / DSM 30053 / CCUG 1429 / JCM 1235 / KCTC 2190 / NBRC 13534 / NCIMB 10102 / NCTC 10006 / CDC 819-56)</name>
    <name type="common">Enterobacter aerogenes</name>
    <dbReference type="NCBI Taxonomy" id="1028307"/>
    <lineage>
        <taxon>Bacteria</taxon>
        <taxon>Pseudomonadati</taxon>
        <taxon>Pseudomonadota</taxon>
        <taxon>Gammaproteobacteria</taxon>
        <taxon>Enterobacterales</taxon>
        <taxon>Enterobacteriaceae</taxon>
        <taxon>Klebsiella/Raoultella group</taxon>
        <taxon>Klebsiella</taxon>
    </lineage>
</organism>
<dbReference type="HOGENOM" id="CLU_039613_16_2_6"/>
<dbReference type="Pfam" id="PF03466">
    <property type="entry name" value="LysR_substrate"/>
    <property type="match status" value="1"/>
</dbReference>
<dbReference type="PANTHER" id="PTHR30537">
    <property type="entry name" value="HTH-TYPE TRANSCRIPTIONAL REGULATOR"/>
    <property type="match status" value="1"/>
</dbReference>
<evidence type="ECO:0000256" key="2">
    <source>
        <dbReference type="ARBA" id="ARBA00023015"/>
    </source>
</evidence>